<feature type="chain" id="PRO_5045713219" evidence="3">
    <location>
        <begin position="20"/>
        <end position="275"/>
    </location>
</feature>
<evidence type="ECO:0000256" key="3">
    <source>
        <dbReference type="SAM" id="SignalP"/>
    </source>
</evidence>
<accession>A0ABP5BIJ6</accession>
<dbReference type="InterPro" id="IPR002508">
    <property type="entry name" value="MurNAc-LAA_cat"/>
</dbReference>
<dbReference type="CDD" id="cd02696">
    <property type="entry name" value="MurNAc-LAA"/>
    <property type="match status" value="1"/>
</dbReference>
<keyword evidence="3" id="KW-0732">Signal</keyword>
<dbReference type="RefSeq" id="WP_344041281.1">
    <property type="nucleotide sequence ID" value="NZ_BAAAPB010000001.1"/>
</dbReference>
<dbReference type="SMART" id="SM00646">
    <property type="entry name" value="Ami_3"/>
    <property type="match status" value="1"/>
</dbReference>
<evidence type="ECO:0000313" key="6">
    <source>
        <dbReference type="Proteomes" id="UP001500571"/>
    </source>
</evidence>
<evidence type="ECO:0000256" key="1">
    <source>
        <dbReference type="ARBA" id="ARBA00022801"/>
    </source>
</evidence>
<sequence length="275" mass="28880">MLARLLTLGVAGLALLVPAATDAVTTDAPGGDPVGRAASGSGPVETRPASARPLTGRTVVLDPGHQLGNARHLRQIDRLVTAGPHRKPCNTTGTSTNDGYPEATLTWQVAQLVRRSLERAGARVVLTRSSNSLSAWGPCVDARGRLGGRVHADLTVSIHADGSYARGARGFHVIAPASLRGWTDDIAAPSRRLALALRASLGRARFPRANYIAGGDGLDVRSDLGTLNLSDVPIAMVELGNMRNAGEARRMRSKAGRARYAQALMDGITSYMAAR</sequence>
<dbReference type="PANTHER" id="PTHR30404:SF0">
    <property type="entry name" value="N-ACETYLMURAMOYL-L-ALANINE AMIDASE AMIC"/>
    <property type="match status" value="1"/>
</dbReference>
<dbReference type="Pfam" id="PF01520">
    <property type="entry name" value="Amidase_3"/>
    <property type="match status" value="1"/>
</dbReference>
<keyword evidence="1" id="KW-0378">Hydrolase</keyword>
<keyword evidence="6" id="KW-1185">Reference proteome</keyword>
<evidence type="ECO:0000256" key="2">
    <source>
        <dbReference type="SAM" id="MobiDB-lite"/>
    </source>
</evidence>
<evidence type="ECO:0000313" key="5">
    <source>
        <dbReference type="EMBL" id="GAA1945798.1"/>
    </source>
</evidence>
<comment type="caution">
    <text evidence="5">The sequence shown here is derived from an EMBL/GenBank/DDBJ whole genome shotgun (WGS) entry which is preliminary data.</text>
</comment>
<name>A0ABP5BIJ6_9ACTN</name>
<dbReference type="Proteomes" id="UP001500571">
    <property type="component" value="Unassembled WGS sequence"/>
</dbReference>
<feature type="region of interest" description="Disordered" evidence="2">
    <location>
        <begin position="25"/>
        <end position="52"/>
    </location>
</feature>
<organism evidence="5 6">
    <name type="scientific">Nocardioides panacihumi</name>
    <dbReference type="NCBI Taxonomy" id="400774"/>
    <lineage>
        <taxon>Bacteria</taxon>
        <taxon>Bacillati</taxon>
        <taxon>Actinomycetota</taxon>
        <taxon>Actinomycetes</taxon>
        <taxon>Propionibacteriales</taxon>
        <taxon>Nocardioidaceae</taxon>
        <taxon>Nocardioides</taxon>
    </lineage>
</organism>
<proteinExistence type="predicted"/>
<dbReference type="PANTHER" id="PTHR30404">
    <property type="entry name" value="N-ACETYLMURAMOYL-L-ALANINE AMIDASE"/>
    <property type="match status" value="1"/>
</dbReference>
<feature type="domain" description="MurNAc-LAA" evidence="4">
    <location>
        <begin position="144"/>
        <end position="269"/>
    </location>
</feature>
<dbReference type="InterPro" id="IPR050695">
    <property type="entry name" value="N-acetylmuramoyl_amidase_3"/>
</dbReference>
<dbReference type="Gene3D" id="3.40.630.40">
    <property type="entry name" value="Zn-dependent exopeptidases"/>
    <property type="match status" value="1"/>
</dbReference>
<gene>
    <name evidence="5" type="ORF">GCM10009798_00970</name>
</gene>
<reference evidence="6" key="1">
    <citation type="journal article" date="2019" name="Int. J. Syst. Evol. Microbiol.">
        <title>The Global Catalogue of Microorganisms (GCM) 10K type strain sequencing project: providing services to taxonomists for standard genome sequencing and annotation.</title>
        <authorList>
            <consortium name="The Broad Institute Genomics Platform"/>
            <consortium name="The Broad Institute Genome Sequencing Center for Infectious Disease"/>
            <person name="Wu L."/>
            <person name="Ma J."/>
        </authorList>
    </citation>
    <scope>NUCLEOTIDE SEQUENCE [LARGE SCALE GENOMIC DNA]</scope>
    <source>
        <strain evidence="6">JCM 15309</strain>
    </source>
</reference>
<protein>
    <submittedName>
        <fullName evidence="5">N-acetylmuramoyl-L-alanine amidase</fullName>
    </submittedName>
</protein>
<dbReference type="EMBL" id="BAAAPB010000001">
    <property type="protein sequence ID" value="GAA1945798.1"/>
    <property type="molecule type" value="Genomic_DNA"/>
</dbReference>
<dbReference type="SUPFAM" id="SSF53187">
    <property type="entry name" value="Zn-dependent exopeptidases"/>
    <property type="match status" value="1"/>
</dbReference>
<feature type="signal peptide" evidence="3">
    <location>
        <begin position="1"/>
        <end position="19"/>
    </location>
</feature>
<evidence type="ECO:0000259" key="4">
    <source>
        <dbReference type="SMART" id="SM00646"/>
    </source>
</evidence>